<dbReference type="EMBL" id="OZ037946">
    <property type="protein sequence ID" value="CAL1704227.1"/>
    <property type="molecule type" value="Genomic_DNA"/>
</dbReference>
<evidence type="ECO:0000313" key="2">
    <source>
        <dbReference type="Proteomes" id="UP001497453"/>
    </source>
</evidence>
<reference evidence="2" key="1">
    <citation type="submission" date="2024-04" db="EMBL/GenBank/DDBJ databases">
        <authorList>
            <person name="Shaw F."/>
            <person name="Minotto A."/>
        </authorList>
    </citation>
    <scope>NUCLEOTIDE SEQUENCE [LARGE SCALE GENOMIC DNA]</scope>
</reference>
<keyword evidence="2" id="KW-1185">Reference proteome</keyword>
<protein>
    <submittedName>
        <fullName evidence="1">Uncharacterized protein</fullName>
    </submittedName>
</protein>
<gene>
    <name evidence="1" type="ORF">GFSPODELE1_LOCUS4909</name>
</gene>
<proteinExistence type="predicted"/>
<organism evidence="1 2">
    <name type="scientific">Somion occarium</name>
    <dbReference type="NCBI Taxonomy" id="3059160"/>
    <lineage>
        <taxon>Eukaryota</taxon>
        <taxon>Fungi</taxon>
        <taxon>Dikarya</taxon>
        <taxon>Basidiomycota</taxon>
        <taxon>Agaricomycotina</taxon>
        <taxon>Agaricomycetes</taxon>
        <taxon>Polyporales</taxon>
        <taxon>Cerrenaceae</taxon>
        <taxon>Somion</taxon>
    </lineage>
</organism>
<name>A0ABP1DAU4_9APHY</name>
<sequence length="206" mass="23651">MDTKKAYLKFEAEVSLENEALVKRFNHLAMKRTTQLNPRPCSHEPRTFINNWYFDVRPITLPFGPHETFPAEMLVIFNGSSRRFHAEGPFRVFDDTRADPDSLKRKAEWIAKLLVRAFAKQSRMEATGIFSPGSRRTVPWTWSTGDERVRSAIQDALRALGVRQQLCTVGLEGPLGSDRRMADEQWTSIRDALIIEVGKIPDPRNH</sequence>
<accession>A0ABP1DAU4</accession>
<dbReference type="Proteomes" id="UP001497453">
    <property type="component" value="Chromosome 3"/>
</dbReference>
<evidence type="ECO:0000313" key="1">
    <source>
        <dbReference type="EMBL" id="CAL1704227.1"/>
    </source>
</evidence>